<dbReference type="GO" id="GO:0005634">
    <property type="term" value="C:nucleus"/>
    <property type="evidence" value="ECO:0007669"/>
    <property type="project" value="UniProtKB-SubCell"/>
</dbReference>
<evidence type="ECO:0000256" key="3">
    <source>
        <dbReference type="ARBA" id="ARBA00008430"/>
    </source>
</evidence>
<dbReference type="SUPFAM" id="SSF54236">
    <property type="entry name" value="Ubiquitin-like"/>
    <property type="match status" value="1"/>
</dbReference>
<protein>
    <recommendedName>
        <fullName evidence="9">Ubiquitin-like domain-containing protein</fullName>
    </recommendedName>
</protein>
<dbReference type="EMBL" id="JAVXUO010000256">
    <property type="protein sequence ID" value="KAK2993971.1"/>
    <property type="molecule type" value="Genomic_DNA"/>
</dbReference>
<gene>
    <name evidence="10" type="ORF">RJ640_000569</name>
</gene>
<evidence type="ECO:0000313" key="10">
    <source>
        <dbReference type="EMBL" id="KAK2993971.1"/>
    </source>
</evidence>
<evidence type="ECO:0000256" key="6">
    <source>
        <dbReference type="ARBA" id="ARBA00022737"/>
    </source>
</evidence>
<dbReference type="GO" id="GO:0003729">
    <property type="term" value="F:mRNA binding"/>
    <property type="evidence" value="ECO:0007669"/>
    <property type="project" value="UniProtKB-ARBA"/>
</dbReference>
<dbReference type="PROSITE" id="PS50053">
    <property type="entry name" value="UBIQUITIN_2"/>
    <property type="match status" value="1"/>
</dbReference>
<dbReference type="InterPro" id="IPR050158">
    <property type="entry name" value="Ubiquitin_ubiquitin-like"/>
</dbReference>
<reference evidence="10" key="1">
    <citation type="submission" date="2022-12" db="EMBL/GenBank/DDBJ databases">
        <title>Draft genome assemblies for two species of Escallonia (Escalloniales).</title>
        <authorList>
            <person name="Chanderbali A."/>
            <person name="Dervinis C."/>
            <person name="Anghel I."/>
            <person name="Soltis D."/>
            <person name="Soltis P."/>
            <person name="Zapata F."/>
        </authorList>
    </citation>
    <scope>NUCLEOTIDE SEQUENCE</scope>
    <source>
        <strain evidence="10">UCBG92.1500</strain>
        <tissue evidence="10">Leaf</tissue>
    </source>
</reference>
<feature type="domain" description="Ubiquitin-like" evidence="9">
    <location>
        <begin position="1"/>
        <end position="47"/>
    </location>
</feature>
<evidence type="ECO:0000256" key="7">
    <source>
        <dbReference type="ARBA" id="ARBA00022843"/>
    </source>
</evidence>
<dbReference type="Gene3D" id="3.10.20.90">
    <property type="entry name" value="Phosphatidylinositol 3-kinase Catalytic Subunit, Chain A, domain 1"/>
    <property type="match status" value="1"/>
</dbReference>
<comment type="similarity">
    <text evidence="3">Belongs to the ubiquitin family.</text>
</comment>
<keyword evidence="8" id="KW-0539">Nucleus</keyword>
<organism evidence="10 11">
    <name type="scientific">Escallonia rubra</name>
    <dbReference type="NCBI Taxonomy" id="112253"/>
    <lineage>
        <taxon>Eukaryota</taxon>
        <taxon>Viridiplantae</taxon>
        <taxon>Streptophyta</taxon>
        <taxon>Embryophyta</taxon>
        <taxon>Tracheophyta</taxon>
        <taxon>Spermatophyta</taxon>
        <taxon>Magnoliopsida</taxon>
        <taxon>eudicotyledons</taxon>
        <taxon>Gunneridae</taxon>
        <taxon>Pentapetalae</taxon>
        <taxon>asterids</taxon>
        <taxon>campanulids</taxon>
        <taxon>Escalloniales</taxon>
        <taxon>Escalloniaceae</taxon>
        <taxon>Escallonia</taxon>
    </lineage>
</organism>
<dbReference type="GO" id="GO:0005737">
    <property type="term" value="C:cytoplasm"/>
    <property type="evidence" value="ECO:0007669"/>
    <property type="project" value="UniProtKB-SubCell"/>
</dbReference>
<evidence type="ECO:0000259" key="9">
    <source>
        <dbReference type="PROSITE" id="PS50053"/>
    </source>
</evidence>
<keyword evidence="4" id="KW-0963">Cytoplasm</keyword>
<name>A0AA88S8F4_9ASTE</name>
<sequence length="82" mass="9425">MQIFVKTLTGKTINMEVESGDTIENLKSKIEDKEGIFMNENQFYNGKKNTKPEENSTVWPEKKYCVAGEEDEENSERSGPFN</sequence>
<keyword evidence="5" id="KW-1017">Isopeptide bond</keyword>
<evidence type="ECO:0000256" key="2">
    <source>
        <dbReference type="ARBA" id="ARBA00004496"/>
    </source>
</evidence>
<evidence type="ECO:0000313" key="11">
    <source>
        <dbReference type="Proteomes" id="UP001187471"/>
    </source>
</evidence>
<evidence type="ECO:0000256" key="8">
    <source>
        <dbReference type="ARBA" id="ARBA00023242"/>
    </source>
</evidence>
<evidence type="ECO:0000256" key="1">
    <source>
        <dbReference type="ARBA" id="ARBA00004123"/>
    </source>
</evidence>
<keyword evidence="11" id="KW-1185">Reference proteome</keyword>
<dbReference type="InterPro" id="IPR019956">
    <property type="entry name" value="Ubiquitin_dom"/>
</dbReference>
<dbReference type="Proteomes" id="UP001187471">
    <property type="component" value="Unassembled WGS sequence"/>
</dbReference>
<evidence type="ECO:0000256" key="4">
    <source>
        <dbReference type="ARBA" id="ARBA00022490"/>
    </source>
</evidence>
<dbReference type="Pfam" id="PF00240">
    <property type="entry name" value="ubiquitin"/>
    <property type="match status" value="1"/>
</dbReference>
<dbReference type="PANTHER" id="PTHR10666">
    <property type="entry name" value="UBIQUITIN"/>
    <property type="match status" value="1"/>
</dbReference>
<dbReference type="InterPro" id="IPR000626">
    <property type="entry name" value="Ubiquitin-like_dom"/>
</dbReference>
<evidence type="ECO:0000256" key="5">
    <source>
        <dbReference type="ARBA" id="ARBA00022499"/>
    </source>
</evidence>
<comment type="subcellular location">
    <subcellularLocation>
        <location evidence="2">Cytoplasm</location>
    </subcellularLocation>
    <subcellularLocation>
        <location evidence="1">Nucleus</location>
    </subcellularLocation>
</comment>
<dbReference type="PRINTS" id="PR00348">
    <property type="entry name" value="UBIQUITIN"/>
</dbReference>
<proteinExistence type="inferred from homology"/>
<comment type="caution">
    <text evidence="10">The sequence shown here is derived from an EMBL/GenBank/DDBJ whole genome shotgun (WGS) entry which is preliminary data.</text>
</comment>
<keyword evidence="7" id="KW-0832">Ubl conjugation</keyword>
<dbReference type="AlphaFoldDB" id="A0AA88S8F4"/>
<dbReference type="FunFam" id="3.10.20.90:FF:000469">
    <property type="entry name" value="Polyubiquitin-C"/>
    <property type="match status" value="1"/>
</dbReference>
<keyword evidence="6" id="KW-0677">Repeat</keyword>
<dbReference type="InterPro" id="IPR029071">
    <property type="entry name" value="Ubiquitin-like_domsf"/>
</dbReference>
<accession>A0AA88S8F4</accession>